<sequence length="62" mass="6709">MRTPCAITVDVNWASPHSCETDQKLLNSTCCARTACAAGYGFANALIRLRKRKLSTELCGSC</sequence>
<accession>A0AB74D502</accession>
<proteinExistence type="predicted"/>
<dbReference type="AlphaFoldDB" id="A0AB74D502"/>
<organism evidence="1 2">
    <name type="scientific">Burkholderia ubonensis</name>
    <dbReference type="NCBI Taxonomy" id="101571"/>
    <lineage>
        <taxon>Bacteria</taxon>
        <taxon>Pseudomonadati</taxon>
        <taxon>Pseudomonadota</taxon>
        <taxon>Betaproteobacteria</taxon>
        <taxon>Burkholderiales</taxon>
        <taxon>Burkholderiaceae</taxon>
        <taxon>Burkholderia</taxon>
        <taxon>Burkholderia cepacia complex</taxon>
    </lineage>
</organism>
<dbReference type="Proteomes" id="UP000273734">
    <property type="component" value="Unassembled WGS sequence"/>
</dbReference>
<evidence type="ECO:0000313" key="2">
    <source>
        <dbReference type="Proteomes" id="UP000273734"/>
    </source>
</evidence>
<reference evidence="1 2" key="1">
    <citation type="submission" date="2018-08" db="EMBL/GenBank/DDBJ databases">
        <title>Comparative analysis of Burkholderia isolates from Puerto Rico.</title>
        <authorList>
            <person name="Hall C."/>
            <person name="Sahl J."/>
            <person name="Wagner D."/>
        </authorList>
    </citation>
    <scope>NUCLEOTIDE SEQUENCE [LARGE SCALE GENOMIC DNA]</scope>
    <source>
        <strain evidence="1 2">Bp8964</strain>
    </source>
</reference>
<protein>
    <submittedName>
        <fullName evidence="1">Uncharacterized protein</fullName>
    </submittedName>
</protein>
<name>A0AB74D502_9BURK</name>
<dbReference type="EMBL" id="QTNY01000016">
    <property type="protein sequence ID" value="RQP74674.1"/>
    <property type="molecule type" value="Genomic_DNA"/>
</dbReference>
<gene>
    <name evidence="1" type="ORF">DF015_22460</name>
</gene>
<evidence type="ECO:0000313" key="1">
    <source>
        <dbReference type="EMBL" id="RQP74674.1"/>
    </source>
</evidence>
<comment type="caution">
    <text evidence="1">The sequence shown here is derived from an EMBL/GenBank/DDBJ whole genome shotgun (WGS) entry which is preliminary data.</text>
</comment>